<proteinExistence type="predicted"/>
<dbReference type="EMBL" id="JAAMPC010000012">
    <property type="protein sequence ID" value="KAG2275063.1"/>
    <property type="molecule type" value="Genomic_DNA"/>
</dbReference>
<evidence type="ECO:0000313" key="2">
    <source>
        <dbReference type="EMBL" id="KAG2275063.1"/>
    </source>
</evidence>
<gene>
    <name evidence="2" type="ORF">Bca52824_057618</name>
</gene>
<reference evidence="2 3" key="1">
    <citation type="submission" date="2020-02" db="EMBL/GenBank/DDBJ databases">
        <authorList>
            <person name="Ma Q."/>
            <person name="Huang Y."/>
            <person name="Song X."/>
            <person name="Pei D."/>
        </authorList>
    </citation>
    <scope>NUCLEOTIDE SEQUENCE [LARGE SCALE GENOMIC DNA]</scope>
    <source>
        <strain evidence="2">Sxm20200214</strain>
        <tissue evidence="2">Leaf</tissue>
    </source>
</reference>
<comment type="caution">
    <text evidence="2">The sequence shown here is derived from an EMBL/GenBank/DDBJ whole genome shotgun (WGS) entry which is preliminary data.</text>
</comment>
<dbReference type="OrthoDB" id="1748554at2759"/>
<dbReference type="Proteomes" id="UP000886595">
    <property type="component" value="Unassembled WGS sequence"/>
</dbReference>
<sequence>MITSSGTGRGEVHVSLSTSDTWRALHPYPVEVVWHKAVWFSERIPKHAFISWVAARDRMVTRDKLLRWGLTVPYACVLCVRNQENRQHMFFDCAYSNQVWGFFVSRLQLNPRRF</sequence>
<organism evidence="2 3">
    <name type="scientific">Brassica carinata</name>
    <name type="common">Ethiopian mustard</name>
    <name type="synonym">Abyssinian cabbage</name>
    <dbReference type="NCBI Taxonomy" id="52824"/>
    <lineage>
        <taxon>Eukaryota</taxon>
        <taxon>Viridiplantae</taxon>
        <taxon>Streptophyta</taxon>
        <taxon>Embryophyta</taxon>
        <taxon>Tracheophyta</taxon>
        <taxon>Spermatophyta</taxon>
        <taxon>Magnoliopsida</taxon>
        <taxon>eudicotyledons</taxon>
        <taxon>Gunneridae</taxon>
        <taxon>Pentapetalae</taxon>
        <taxon>rosids</taxon>
        <taxon>malvids</taxon>
        <taxon>Brassicales</taxon>
        <taxon>Brassicaceae</taxon>
        <taxon>Brassiceae</taxon>
        <taxon>Brassica</taxon>
    </lineage>
</organism>
<accession>A0A8X7QRF0</accession>
<name>A0A8X7QRF0_BRACI</name>
<evidence type="ECO:0000259" key="1">
    <source>
        <dbReference type="Pfam" id="PF13966"/>
    </source>
</evidence>
<protein>
    <recommendedName>
        <fullName evidence="1">Reverse transcriptase zinc-binding domain-containing protein</fullName>
    </recommendedName>
</protein>
<dbReference type="AlphaFoldDB" id="A0A8X7QRF0"/>
<dbReference type="InterPro" id="IPR026960">
    <property type="entry name" value="RVT-Znf"/>
</dbReference>
<keyword evidence="3" id="KW-1185">Reference proteome</keyword>
<evidence type="ECO:0000313" key="3">
    <source>
        <dbReference type="Proteomes" id="UP000886595"/>
    </source>
</evidence>
<feature type="domain" description="Reverse transcriptase zinc-binding" evidence="1">
    <location>
        <begin position="17"/>
        <end position="100"/>
    </location>
</feature>
<dbReference type="Pfam" id="PF13966">
    <property type="entry name" value="zf-RVT"/>
    <property type="match status" value="1"/>
</dbReference>